<dbReference type="GO" id="GO:0005576">
    <property type="term" value="C:extracellular region"/>
    <property type="evidence" value="ECO:0007669"/>
    <property type="project" value="UniProtKB-SubCell"/>
</dbReference>
<evidence type="ECO:0000256" key="1">
    <source>
        <dbReference type="ARBA" id="ARBA00004613"/>
    </source>
</evidence>
<evidence type="ECO:0000256" key="4">
    <source>
        <dbReference type="ARBA" id="ARBA00022723"/>
    </source>
</evidence>
<dbReference type="SUPFAM" id="SSF51182">
    <property type="entry name" value="RmlC-like cupins"/>
    <property type="match status" value="1"/>
</dbReference>
<protein>
    <recommendedName>
        <fullName evidence="7">Cupin type-1 domain-containing protein</fullName>
    </recommendedName>
</protein>
<keyword evidence="3" id="KW-0964">Secreted</keyword>
<name>A0A420XWF0_9PEZI</name>
<proteinExistence type="inferred from homology"/>
<dbReference type="EMBL" id="QVQW01000129">
    <property type="protein sequence ID" value="RKU39971.1"/>
    <property type="molecule type" value="Genomic_DNA"/>
</dbReference>
<dbReference type="InterPro" id="IPR014710">
    <property type="entry name" value="RmlC-like_jellyroll"/>
</dbReference>
<evidence type="ECO:0000313" key="8">
    <source>
        <dbReference type="EMBL" id="RKU39971.1"/>
    </source>
</evidence>
<dbReference type="GO" id="GO:0030145">
    <property type="term" value="F:manganese ion binding"/>
    <property type="evidence" value="ECO:0007669"/>
    <property type="project" value="InterPro"/>
</dbReference>
<dbReference type="Gene3D" id="2.60.120.10">
    <property type="entry name" value="Jelly Rolls"/>
    <property type="match status" value="1"/>
</dbReference>
<evidence type="ECO:0000313" key="9">
    <source>
        <dbReference type="Proteomes" id="UP000275385"/>
    </source>
</evidence>
<evidence type="ECO:0000256" key="6">
    <source>
        <dbReference type="SAM" id="SignalP"/>
    </source>
</evidence>
<organism evidence="8 9">
    <name type="scientific">Coniochaeta pulveracea</name>
    <dbReference type="NCBI Taxonomy" id="177199"/>
    <lineage>
        <taxon>Eukaryota</taxon>
        <taxon>Fungi</taxon>
        <taxon>Dikarya</taxon>
        <taxon>Ascomycota</taxon>
        <taxon>Pezizomycotina</taxon>
        <taxon>Sordariomycetes</taxon>
        <taxon>Sordariomycetidae</taxon>
        <taxon>Coniochaetales</taxon>
        <taxon>Coniochaetaceae</taxon>
        <taxon>Coniochaeta</taxon>
    </lineage>
</organism>
<dbReference type="AlphaFoldDB" id="A0A420XWF0"/>
<dbReference type="InterPro" id="IPR006045">
    <property type="entry name" value="Cupin_1"/>
</dbReference>
<keyword evidence="4" id="KW-0479">Metal-binding</keyword>
<dbReference type="Proteomes" id="UP000275385">
    <property type="component" value="Unassembled WGS sequence"/>
</dbReference>
<dbReference type="PANTHER" id="PTHR31238">
    <property type="entry name" value="GERMIN-LIKE PROTEIN SUBFAMILY 3 MEMBER 3"/>
    <property type="match status" value="1"/>
</dbReference>
<keyword evidence="9" id="KW-1185">Reference proteome</keyword>
<keyword evidence="5" id="KW-0464">Manganese</keyword>
<dbReference type="SMART" id="SM00835">
    <property type="entry name" value="Cupin_1"/>
    <property type="match status" value="1"/>
</dbReference>
<reference evidence="8 9" key="1">
    <citation type="submission" date="2018-08" db="EMBL/GenBank/DDBJ databases">
        <title>Draft genome of the lignicolous fungus Coniochaeta pulveracea.</title>
        <authorList>
            <person name="Borstlap C.J."/>
            <person name="De Witt R.N."/>
            <person name="Botha A."/>
            <person name="Volschenk H."/>
        </authorList>
    </citation>
    <scope>NUCLEOTIDE SEQUENCE [LARGE SCALE GENOMIC DNA]</scope>
    <source>
        <strain evidence="8 9">CAB683</strain>
    </source>
</reference>
<comment type="similarity">
    <text evidence="2">Belongs to the germin family.</text>
</comment>
<feature type="domain" description="Cupin type-1" evidence="7">
    <location>
        <begin position="51"/>
        <end position="207"/>
    </location>
</feature>
<dbReference type="CDD" id="cd02241">
    <property type="entry name" value="cupin_OxOx"/>
    <property type="match status" value="1"/>
</dbReference>
<comment type="subcellular location">
    <subcellularLocation>
        <location evidence="1">Secreted</location>
    </subcellularLocation>
</comment>
<dbReference type="STRING" id="177199.A0A420XWF0"/>
<evidence type="ECO:0000256" key="3">
    <source>
        <dbReference type="ARBA" id="ARBA00022525"/>
    </source>
</evidence>
<keyword evidence="6" id="KW-0732">Signal</keyword>
<dbReference type="OrthoDB" id="1921208at2759"/>
<comment type="caution">
    <text evidence="8">The sequence shown here is derived from an EMBL/GenBank/DDBJ whole genome shotgun (WGS) entry which is preliminary data.</text>
</comment>
<sequence length="234" mass="25299">MFSNSMISLTTAVFALSALTTAAPRNMDERTQSRLSLTEQLQLADLTAERYALLPNDSDFVYDYNKSDTGLADRKSFPALEGLGGSLAIADFPPCSMAALHIHPRATEIFLVVSGNIITEMIPEAGVLTANGTQRVIRTELKPQQMTVFPQGAFHAQINPYCESAQAVAAFTSDNPGAGFVVPQTFALTDEFVEPSFGGIIKGEDLEKVRHAIPQAVVFQMDECVKKCGAHKKA</sequence>
<feature type="chain" id="PRO_5019104760" description="Cupin type-1 domain-containing protein" evidence="6">
    <location>
        <begin position="23"/>
        <end position="234"/>
    </location>
</feature>
<dbReference type="Pfam" id="PF00190">
    <property type="entry name" value="Cupin_1"/>
    <property type="match status" value="1"/>
</dbReference>
<dbReference type="InterPro" id="IPR001929">
    <property type="entry name" value="Germin"/>
</dbReference>
<gene>
    <name evidence="8" type="ORF">DL546_000820</name>
</gene>
<accession>A0A420XWF0</accession>
<evidence type="ECO:0000256" key="5">
    <source>
        <dbReference type="ARBA" id="ARBA00023211"/>
    </source>
</evidence>
<dbReference type="InterPro" id="IPR011051">
    <property type="entry name" value="RmlC_Cupin_sf"/>
</dbReference>
<dbReference type="PRINTS" id="PR00325">
    <property type="entry name" value="GERMIN"/>
</dbReference>
<evidence type="ECO:0000256" key="2">
    <source>
        <dbReference type="ARBA" id="ARBA00007456"/>
    </source>
</evidence>
<feature type="signal peptide" evidence="6">
    <location>
        <begin position="1"/>
        <end position="22"/>
    </location>
</feature>
<evidence type="ECO:0000259" key="7">
    <source>
        <dbReference type="SMART" id="SM00835"/>
    </source>
</evidence>